<protein>
    <submittedName>
        <fullName evidence="3">LysM peptidoglycan-binding domain-containing protein</fullName>
    </submittedName>
</protein>
<dbReference type="EMBL" id="DSAC01000024">
    <property type="protein sequence ID" value="HHO73388.1"/>
    <property type="molecule type" value="Genomic_DNA"/>
</dbReference>
<dbReference type="InterPro" id="IPR036779">
    <property type="entry name" value="LysM_dom_sf"/>
</dbReference>
<name>A0A7C5WXM4_9AQUI</name>
<feature type="region of interest" description="Disordered" evidence="1">
    <location>
        <begin position="317"/>
        <end position="378"/>
    </location>
</feature>
<dbReference type="CDD" id="cd00118">
    <property type="entry name" value="LysM"/>
    <property type="match status" value="3"/>
</dbReference>
<dbReference type="InterPro" id="IPR018392">
    <property type="entry name" value="LysM"/>
</dbReference>
<feature type="domain" description="LysM" evidence="2">
    <location>
        <begin position="200"/>
        <end position="244"/>
    </location>
</feature>
<proteinExistence type="predicted"/>
<dbReference type="InterPro" id="IPR016047">
    <property type="entry name" value="M23ase_b-sheet_dom"/>
</dbReference>
<dbReference type="Pfam" id="PF01551">
    <property type="entry name" value="Peptidase_M23"/>
    <property type="match status" value="1"/>
</dbReference>
<comment type="caution">
    <text evidence="3">The sequence shown here is derived from an EMBL/GenBank/DDBJ whole genome shotgun (WGS) entry which is preliminary data.</text>
</comment>
<dbReference type="PANTHER" id="PTHR33734">
    <property type="entry name" value="LYSM DOMAIN-CONTAINING GPI-ANCHORED PROTEIN 2"/>
    <property type="match status" value="1"/>
</dbReference>
<dbReference type="GO" id="GO:0008932">
    <property type="term" value="F:lytic endotransglycosylase activity"/>
    <property type="evidence" value="ECO:0007669"/>
    <property type="project" value="TreeGrafter"/>
</dbReference>
<dbReference type="Pfam" id="PF01476">
    <property type="entry name" value="LysM"/>
    <property type="match status" value="3"/>
</dbReference>
<gene>
    <name evidence="3" type="ORF">ENN04_01975</name>
</gene>
<organism evidence="3">
    <name type="scientific">Thermocrinis ruber</name>
    <dbReference type="NCBI Taxonomy" id="75906"/>
    <lineage>
        <taxon>Bacteria</taxon>
        <taxon>Pseudomonadati</taxon>
        <taxon>Aquificota</taxon>
        <taxon>Aquificia</taxon>
        <taxon>Aquificales</taxon>
        <taxon>Aquificaceae</taxon>
        <taxon>Thermocrinis</taxon>
    </lineage>
</organism>
<dbReference type="SUPFAM" id="SSF51261">
    <property type="entry name" value="Duplicated hybrid motif"/>
    <property type="match status" value="1"/>
</dbReference>
<dbReference type="Gene3D" id="2.70.70.10">
    <property type="entry name" value="Glucose Permease (Domain IIA)"/>
    <property type="match status" value="1"/>
</dbReference>
<dbReference type="AlphaFoldDB" id="A0A7C5WXM4"/>
<reference evidence="3" key="1">
    <citation type="journal article" date="2020" name="mSystems">
        <title>Genome- and Community-Level Interaction Insights into Carbon Utilization and Element Cycling Functions of Hydrothermarchaeota in Hydrothermal Sediment.</title>
        <authorList>
            <person name="Zhou Z."/>
            <person name="Liu Y."/>
            <person name="Xu W."/>
            <person name="Pan J."/>
            <person name="Luo Z.H."/>
            <person name="Li M."/>
        </authorList>
    </citation>
    <scope>NUCLEOTIDE SEQUENCE [LARGE SCALE GENOMIC DNA]</scope>
    <source>
        <strain evidence="3">SpSt-114</strain>
    </source>
</reference>
<sequence length="485" mass="54710">MKKEVFILSISLLFGIAFSQECKYHKVKSGESLEKIARNYGVSVQEILKANKNIKANKLKVGESLCIPQRKLAKTKTQDYAIYKVKKGDTLQSIAEKFGVDVQELKSFNNLKSEKVKEGQELKIPAKGTAKKQKKETQEYGTYVVQKSAKLEHVAKKLGVSQRELEELNPELKGKWLKKGTVVKVPKQEQKKEKREESYTVYKIKKGGRLEHVARSLGVSKKELERLNPELKGKWLSAGTEVKVPVKVKKEEPKVSYKTYVVQKSAKLEHVAKKLGVSQRELEELNPDLKGKWLKKGTVVKVPVKVEEKGQVAHPVEKPLEERVEEKRQAIRPVEKPSEERRQESTSKAEAETPQEKKQEDAEVKISKNSLPMPVDGKISKNGRGITIATDCGKPVKVVDSGRVIYSGGDLKAYGNMVIVDHGDFISIYAYNEKNLVKRGDSVSKGQQIALVGRKNEGEECMLYFELRSKEGIPLDPTEYIRNTQ</sequence>
<evidence type="ECO:0000256" key="1">
    <source>
        <dbReference type="SAM" id="MobiDB-lite"/>
    </source>
</evidence>
<feature type="compositionally biased region" description="Basic and acidic residues" evidence="1">
    <location>
        <begin position="317"/>
        <end position="366"/>
    </location>
</feature>
<accession>A0A7C5WXM4</accession>
<dbReference type="PROSITE" id="PS51782">
    <property type="entry name" value="LYSM"/>
    <property type="match status" value="3"/>
</dbReference>
<evidence type="ECO:0000313" key="3">
    <source>
        <dbReference type="EMBL" id="HHO73388.1"/>
    </source>
</evidence>
<dbReference type="CDD" id="cd12797">
    <property type="entry name" value="M23_peptidase"/>
    <property type="match status" value="1"/>
</dbReference>
<feature type="domain" description="LysM" evidence="2">
    <location>
        <begin position="23"/>
        <end position="67"/>
    </location>
</feature>
<dbReference type="Gene3D" id="3.10.350.10">
    <property type="entry name" value="LysM domain"/>
    <property type="match status" value="5"/>
</dbReference>
<dbReference type="PANTHER" id="PTHR33734:SF22">
    <property type="entry name" value="MEMBRANE-BOUND LYTIC MUREIN TRANSGLYCOSYLASE D"/>
    <property type="match status" value="1"/>
</dbReference>
<dbReference type="SUPFAM" id="SSF54106">
    <property type="entry name" value="LysM domain"/>
    <property type="match status" value="3"/>
</dbReference>
<evidence type="ECO:0000259" key="2">
    <source>
        <dbReference type="PROSITE" id="PS51782"/>
    </source>
</evidence>
<feature type="domain" description="LysM" evidence="2">
    <location>
        <begin position="81"/>
        <end position="124"/>
    </location>
</feature>
<dbReference type="SMART" id="SM00257">
    <property type="entry name" value="LysM"/>
    <property type="match status" value="5"/>
</dbReference>
<dbReference type="InterPro" id="IPR011055">
    <property type="entry name" value="Dup_hybrid_motif"/>
</dbReference>